<dbReference type="Pfam" id="PF24434">
    <property type="entry name" value="DUF7557"/>
    <property type="match status" value="1"/>
</dbReference>
<evidence type="ECO:0000313" key="1">
    <source>
        <dbReference type="EMBL" id="QJA90815.1"/>
    </source>
</evidence>
<sequence length="48" mass="5513">MSDKTSIQVTKDTKDRLDKVGMKTDTYDAIIQRLLDQMGVKGRKRKAE</sequence>
<organism evidence="1">
    <name type="scientific">viral metagenome</name>
    <dbReference type="NCBI Taxonomy" id="1070528"/>
    <lineage>
        <taxon>unclassified sequences</taxon>
        <taxon>metagenomes</taxon>
        <taxon>organismal metagenomes</taxon>
    </lineage>
</organism>
<gene>
    <name evidence="1" type="ORF">MM415B03559_0012</name>
</gene>
<proteinExistence type="predicted"/>
<dbReference type="InterPro" id="IPR055979">
    <property type="entry name" value="DUF7557"/>
</dbReference>
<dbReference type="AlphaFoldDB" id="A0A6M3LCC0"/>
<reference evidence="1" key="1">
    <citation type="submission" date="2020-03" db="EMBL/GenBank/DDBJ databases">
        <title>The deep terrestrial virosphere.</title>
        <authorList>
            <person name="Holmfeldt K."/>
            <person name="Nilsson E."/>
            <person name="Simone D."/>
            <person name="Lopez-Fernandez M."/>
            <person name="Wu X."/>
            <person name="de Brujin I."/>
            <person name="Lundin D."/>
            <person name="Andersson A."/>
            <person name="Bertilsson S."/>
            <person name="Dopson M."/>
        </authorList>
    </citation>
    <scope>NUCLEOTIDE SEQUENCE</scope>
    <source>
        <strain evidence="1">MM415B03559</strain>
    </source>
</reference>
<protein>
    <submittedName>
        <fullName evidence="1">Uncharacterized protein</fullName>
    </submittedName>
</protein>
<dbReference type="EMBL" id="MT142939">
    <property type="protein sequence ID" value="QJA90815.1"/>
    <property type="molecule type" value="Genomic_DNA"/>
</dbReference>
<name>A0A6M3LCC0_9ZZZZ</name>
<accession>A0A6M3LCC0</accession>